<keyword evidence="2" id="KW-0472">Membrane</keyword>
<feature type="compositionally biased region" description="Basic and acidic residues" evidence="1">
    <location>
        <begin position="375"/>
        <end position="384"/>
    </location>
</feature>
<dbReference type="Proteomes" id="UP001501637">
    <property type="component" value="Unassembled WGS sequence"/>
</dbReference>
<evidence type="ECO:0000259" key="3">
    <source>
        <dbReference type="Pfam" id="PF01757"/>
    </source>
</evidence>
<protein>
    <submittedName>
        <fullName evidence="4">Acyltransferase</fullName>
    </submittedName>
</protein>
<comment type="caution">
    <text evidence="4">The sequence shown here is derived from an EMBL/GenBank/DDBJ whole genome shotgun (WGS) entry which is preliminary data.</text>
</comment>
<feature type="transmembrane region" description="Helical" evidence="2">
    <location>
        <begin position="316"/>
        <end position="337"/>
    </location>
</feature>
<feature type="transmembrane region" description="Helical" evidence="2">
    <location>
        <begin position="152"/>
        <end position="174"/>
    </location>
</feature>
<name>A0ABP6MI68_9ACTN</name>
<feature type="transmembrane region" description="Helical" evidence="2">
    <location>
        <begin position="77"/>
        <end position="95"/>
    </location>
</feature>
<keyword evidence="5" id="KW-1185">Reference proteome</keyword>
<reference evidence="5" key="1">
    <citation type="journal article" date="2019" name="Int. J. Syst. Evol. Microbiol.">
        <title>The Global Catalogue of Microorganisms (GCM) 10K type strain sequencing project: providing services to taxonomists for standard genome sequencing and annotation.</title>
        <authorList>
            <consortium name="The Broad Institute Genomics Platform"/>
            <consortium name="The Broad Institute Genome Sequencing Center for Infectious Disease"/>
            <person name="Wu L."/>
            <person name="Ma J."/>
        </authorList>
    </citation>
    <scope>NUCLEOTIDE SEQUENCE [LARGE SCALE GENOMIC DNA]</scope>
    <source>
        <strain evidence="5">JCM 9092</strain>
    </source>
</reference>
<dbReference type="InterPro" id="IPR002656">
    <property type="entry name" value="Acyl_transf_3_dom"/>
</dbReference>
<dbReference type="RefSeq" id="WP_344522491.1">
    <property type="nucleotide sequence ID" value="NZ_BAAAUG010000073.1"/>
</dbReference>
<evidence type="ECO:0000313" key="5">
    <source>
        <dbReference type="Proteomes" id="UP001501637"/>
    </source>
</evidence>
<evidence type="ECO:0000256" key="1">
    <source>
        <dbReference type="SAM" id="MobiDB-lite"/>
    </source>
</evidence>
<feature type="region of interest" description="Disordered" evidence="1">
    <location>
        <begin position="346"/>
        <end position="384"/>
    </location>
</feature>
<keyword evidence="2" id="KW-1133">Transmembrane helix</keyword>
<dbReference type="GO" id="GO:0016746">
    <property type="term" value="F:acyltransferase activity"/>
    <property type="evidence" value="ECO:0007669"/>
    <property type="project" value="UniProtKB-KW"/>
</dbReference>
<dbReference type="InterPro" id="IPR050879">
    <property type="entry name" value="Acyltransferase_3"/>
</dbReference>
<feature type="transmembrane region" description="Helical" evidence="2">
    <location>
        <begin position="247"/>
        <end position="266"/>
    </location>
</feature>
<dbReference type="Pfam" id="PF01757">
    <property type="entry name" value="Acyl_transf_3"/>
    <property type="match status" value="1"/>
</dbReference>
<feature type="transmembrane region" description="Helical" evidence="2">
    <location>
        <begin position="38"/>
        <end position="56"/>
    </location>
</feature>
<keyword evidence="4" id="KW-0012">Acyltransferase</keyword>
<organism evidence="4 5">
    <name type="scientific">Streptomyces rectiviolaceus</name>
    <dbReference type="NCBI Taxonomy" id="332591"/>
    <lineage>
        <taxon>Bacteria</taxon>
        <taxon>Bacillati</taxon>
        <taxon>Actinomycetota</taxon>
        <taxon>Actinomycetes</taxon>
        <taxon>Kitasatosporales</taxon>
        <taxon>Streptomycetaceae</taxon>
        <taxon>Streptomyces</taxon>
    </lineage>
</organism>
<sequence length="384" mass="43048">MRFIAALFVFLAHIAIENLWDDPEVNESMTLTVNRLGWVGVGFFFILSGFVLTWSARPKDTVRAFWRRRLMKVYPNHLVTLVIGALLLLWTGQALNLGNTVPGALLIQSWFPSPNVFSSTNRPAWSLACEALFYLSFPLLHRLILRIPRNRLWAWTAGVLAAVVLVPVCVQLFVPDRPLAPWADIPLRHFYVVYNLPPVRMLDFTLGILLARLVRTGKWLPVRLSAAIPLLGVSLVVLMFVPAIYGMLAVTVVPLMMVIAAGAQADVNGTRSPFRGRVMIWLGEVSFAFYMVHDLVLHYGHRLIGAEKTWSTPGAIGISVLFAVASLFFAWLLYTLVERPAMTRWGRSSRPAKEPRPEPAEVRVPPVGDLIPPQAEREKTAVDR</sequence>
<proteinExistence type="predicted"/>
<feature type="domain" description="Acyltransferase 3" evidence="3">
    <location>
        <begin position="1"/>
        <end position="334"/>
    </location>
</feature>
<feature type="transmembrane region" description="Helical" evidence="2">
    <location>
        <begin position="278"/>
        <end position="296"/>
    </location>
</feature>
<gene>
    <name evidence="4" type="ORF">GCM10010449_41460</name>
</gene>
<keyword evidence="2" id="KW-0812">Transmembrane</keyword>
<dbReference type="PANTHER" id="PTHR23028:SF53">
    <property type="entry name" value="ACYL_TRANSF_3 DOMAIN-CONTAINING PROTEIN"/>
    <property type="match status" value="1"/>
</dbReference>
<dbReference type="PANTHER" id="PTHR23028">
    <property type="entry name" value="ACETYLTRANSFERASE"/>
    <property type="match status" value="1"/>
</dbReference>
<feature type="compositionally biased region" description="Basic and acidic residues" evidence="1">
    <location>
        <begin position="351"/>
        <end position="361"/>
    </location>
</feature>
<feature type="transmembrane region" description="Helical" evidence="2">
    <location>
        <begin position="123"/>
        <end position="140"/>
    </location>
</feature>
<accession>A0ABP6MI68</accession>
<feature type="transmembrane region" description="Helical" evidence="2">
    <location>
        <begin position="194"/>
        <end position="213"/>
    </location>
</feature>
<keyword evidence="4" id="KW-0808">Transferase</keyword>
<evidence type="ECO:0000313" key="4">
    <source>
        <dbReference type="EMBL" id="GAA3115058.1"/>
    </source>
</evidence>
<feature type="transmembrane region" description="Helical" evidence="2">
    <location>
        <begin position="220"/>
        <end position="241"/>
    </location>
</feature>
<dbReference type="EMBL" id="BAAAUG010000073">
    <property type="protein sequence ID" value="GAA3115058.1"/>
    <property type="molecule type" value="Genomic_DNA"/>
</dbReference>
<evidence type="ECO:0000256" key="2">
    <source>
        <dbReference type="SAM" id="Phobius"/>
    </source>
</evidence>